<feature type="transmembrane region" description="Helical" evidence="1">
    <location>
        <begin position="242"/>
        <end position="262"/>
    </location>
</feature>
<feature type="transmembrane region" description="Helical" evidence="1">
    <location>
        <begin position="47"/>
        <end position="70"/>
    </location>
</feature>
<evidence type="ECO:0000313" key="3">
    <source>
        <dbReference type="Proteomes" id="UP001630303"/>
    </source>
</evidence>
<name>A0ABW9GD26_9MICO</name>
<dbReference type="RefSeq" id="WP_408905020.1">
    <property type="nucleotide sequence ID" value="NZ_JAROCE010000001.1"/>
</dbReference>
<evidence type="ECO:0000313" key="2">
    <source>
        <dbReference type="EMBL" id="MFM2719647.1"/>
    </source>
</evidence>
<evidence type="ECO:0008006" key="4">
    <source>
        <dbReference type="Google" id="ProtNLM"/>
    </source>
</evidence>
<keyword evidence="3" id="KW-1185">Reference proteome</keyword>
<evidence type="ECO:0000256" key="1">
    <source>
        <dbReference type="SAM" id="Phobius"/>
    </source>
</evidence>
<feature type="transmembrane region" description="Helical" evidence="1">
    <location>
        <begin position="77"/>
        <end position="96"/>
    </location>
</feature>
<gene>
    <name evidence="2" type="ORF">P5G46_03930</name>
</gene>
<accession>A0ABW9GD26</accession>
<comment type="caution">
    <text evidence="2">The sequence shown here is derived from an EMBL/GenBank/DDBJ whole genome shotgun (WGS) entry which is preliminary data.</text>
</comment>
<proteinExistence type="predicted"/>
<keyword evidence="1" id="KW-0812">Transmembrane</keyword>
<organism evidence="2 3">
    <name type="scientific">Microbacterium mcarthurae</name>
    <dbReference type="NCBI Taxonomy" id="3035918"/>
    <lineage>
        <taxon>Bacteria</taxon>
        <taxon>Bacillati</taxon>
        <taxon>Actinomycetota</taxon>
        <taxon>Actinomycetes</taxon>
        <taxon>Micrococcales</taxon>
        <taxon>Microbacteriaceae</taxon>
        <taxon>Microbacterium</taxon>
    </lineage>
</organism>
<sequence length="279" mass="28525">MRIRTTSTQRTYRYVRVTILAATLLLIVAVAVQSVTGGVPASLSAAYYTPAGPIFVSALFVVAAAFLALSGRSIEQGLLDVAAVLALAVAVVPTTVESEVCGPAGRCVPSAVVPTVVNNGIAVASVVYVGVLAALVLARVQGTLSRGVLLTAGSVGVVATGFLLWALVAPDAFLALAHNAAAVAFFLLIGAVAALAAWRPQRAPQRFRPAYAAVAVGILFALAGLGATLVAAALGADTTVPVPWVFLGEAVALVLFAVFWVLQTVELWDEPDPRLRAGT</sequence>
<dbReference type="EMBL" id="JAROCE010000001">
    <property type="protein sequence ID" value="MFM2719647.1"/>
    <property type="molecule type" value="Genomic_DNA"/>
</dbReference>
<protein>
    <recommendedName>
        <fullName evidence="4">DUF998 domain-containing protein</fullName>
    </recommendedName>
</protein>
<feature type="transmembrane region" description="Helical" evidence="1">
    <location>
        <begin position="180"/>
        <end position="198"/>
    </location>
</feature>
<keyword evidence="1" id="KW-1133">Transmembrane helix</keyword>
<feature type="transmembrane region" description="Helical" evidence="1">
    <location>
        <begin position="210"/>
        <end position="236"/>
    </location>
</feature>
<dbReference type="Proteomes" id="UP001630303">
    <property type="component" value="Unassembled WGS sequence"/>
</dbReference>
<keyword evidence="1" id="KW-0472">Membrane</keyword>
<reference evidence="2 3" key="1">
    <citation type="submission" date="2023-03" db="EMBL/GenBank/DDBJ databases">
        <title>MT1 and MT2 Draft Genomes of Novel Species.</title>
        <authorList>
            <person name="Venkateswaran K."/>
        </authorList>
    </citation>
    <scope>NUCLEOTIDE SEQUENCE [LARGE SCALE GENOMIC DNA]</scope>
    <source>
        <strain evidence="2 3">IF8SW-P5</strain>
    </source>
</reference>
<feature type="transmembrane region" description="Helical" evidence="1">
    <location>
        <begin position="149"/>
        <end position="168"/>
    </location>
</feature>
<feature type="transmembrane region" description="Helical" evidence="1">
    <location>
        <begin position="116"/>
        <end position="137"/>
    </location>
</feature>